<name>A0A7K1SIM7_9BACT</name>
<dbReference type="EMBL" id="WPIN01000012">
    <property type="protein sequence ID" value="MVM33671.1"/>
    <property type="molecule type" value="Genomic_DNA"/>
</dbReference>
<organism evidence="3 4">
    <name type="scientific">Spirosoma arboris</name>
    <dbReference type="NCBI Taxonomy" id="2682092"/>
    <lineage>
        <taxon>Bacteria</taxon>
        <taxon>Pseudomonadati</taxon>
        <taxon>Bacteroidota</taxon>
        <taxon>Cytophagia</taxon>
        <taxon>Cytophagales</taxon>
        <taxon>Cytophagaceae</taxon>
        <taxon>Spirosoma</taxon>
    </lineage>
</organism>
<sequence>MKKIMLAGVAALLAGGLYAQTLKESAVPAVVKSSFTKMFPNAKSVKWSKESATEFEAEFKNGSLTQAANFDASGSWVVTETEIKKADLPGPVAKAIAKDFAGYKTGESEKVEKPNKPMYFEVKVEKGEVGYVLEISPEGKILKKEKDV</sequence>
<dbReference type="Pfam" id="PF11396">
    <property type="entry name" value="PepSY_like"/>
    <property type="match status" value="1"/>
</dbReference>
<evidence type="ECO:0000313" key="3">
    <source>
        <dbReference type="EMBL" id="MVM33671.1"/>
    </source>
</evidence>
<evidence type="ECO:0000259" key="2">
    <source>
        <dbReference type="Pfam" id="PF11396"/>
    </source>
</evidence>
<feature type="chain" id="PRO_5029479615" description="Putative beta-lactamase-inhibitor-like PepSY-like domain-containing protein" evidence="1">
    <location>
        <begin position="20"/>
        <end position="148"/>
    </location>
</feature>
<dbReference type="RefSeq" id="WP_157588386.1">
    <property type="nucleotide sequence ID" value="NZ_WPIN01000012.1"/>
</dbReference>
<dbReference type="SUPFAM" id="SSF160574">
    <property type="entry name" value="BT0923-like"/>
    <property type="match status" value="1"/>
</dbReference>
<dbReference type="Proteomes" id="UP000436006">
    <property type="component" value="Unassembled WGS sequence"/>
</dbReference>
<accession>A0A7K1SIM7</accession>
<feature type="domain" description="Putative beta-lactamase-inhibitor-like PepSY-like" evidence="2">
    <location>
        <begin position="54"/>
        <end position="143"/>
    </location>
</feature>
<evidence type="ECO:0000256" key="1">
    <source>
        <dbReference type="SAM" id="SignalP"/>
    </source>
</evidence>
<dbReference type="Gene3D" id="3.10.450.360">
    <property type="match status" value="1"/>
</dbReference>
<evidence type="ECO:0000313" key="4">
    <source>
        <dbReference type="Proteomes" id="UP000436006"/>
    </source>
</evidence>
<reference evidence="3 4" key="1">
    <citation type="submission" date="2019-12" db="EMBL/GenBank/DDBJ databases">
        <title>Spirosoma sp. HMF4905 genome sequencing and assembly.</title>
        <authorList>
            <person name="Kang H."/>
            <person name="Cha I."/>
            <person name="Kim H."/>
            <person name="Joh K."/>
        </authorList>
    </citation>
    <scope>NUCLEOTIDE SEQUENCE [LARGE SCALE GENOMIC DNA]</scope>
    <source>
        <strain evidence="3 4">HMF4905</strain>
    </source>
</reference>
<keyword evidence="1" id="KW-0732">Signal</keyword>
<keyword evidence="4" id="KW-1185">Reference proteome</keyword>
<gene>
    <name evidence="3" type="ORF">GO755_26770</name>
</gene>
<protein>
    <recommendedName>
        <fullName evidence="2">Putative beta-lactamase-inhibitor-like PepSY-like domain-containing protein</fullName>
    </recommendedName>
</protein>
<comment type="caution">
    <text evidence="3">The sequence shown here is derived from an EMBL/GenBank/DDBJ whole genome shotgun (WGS) entry which is preliminary data.</text>
</comment>
<proteinExistence type="predicted"/>
<dbReference type="InterPro" id="IPR021533">
    <property type="entry name" value="PepSY-like"/>
</dbReference>
<dbReference type="AlphaFoldDB" id="A0A7K1SIM7"/>
<feature type="signal peptide" evidence="1">
    <location>
        <begin position="1"/>
        <end position="19"/>
    </location>
</feature>